<dbReference type="InterPro" id="IPR027370">
    <property type="entry name" value="Znf-RING_euk"/>
</dbReference>
<feature type="region of interest" description="Disordered" evidence="6">
    <location>
        <begin position="376"/>
        <end position="539"/>
    </location>
</feature>
<evidence type="ECO:0000256" key="2">
    <source>
        <dbReference type="ARBA" id="ARBA00022771"/>
    </source>
</evidence>
<evidence type="ECO:0000313" key="8">
    <source>
        <dbReference type="EMBL" id="KJA21827.1"/>
    </source>
</evidence>
<evidence type="ECO:0000256" key="4">
    <source>
        <dbReference type="PROSITE-ProRule" id="PRU00175"/>
    </source>
</evidence>
<dbReference type="InterPro" id="IPR017907">
    <property type="entry name" value="Znf_RING_CS"/>
</dbReference>
<feature type="compositionally biased region" description="Polar residues" evidence="6">
    <location>
        <begin position="523"/>
        <end position="533"/>
    </location>
</feature>
<dbReference type="CDD" id="cd16564">
    <property type="entry name" value="RING-HC_RNF222"/>
    <property type="match status" value="1"/>
</dbReference>
<dbReference type="Pfam" id="PF13445">
    <property type="entry name" value="zf-RING_UBOX"/>
    <property type="match status" value="1"/>
</dbReference>
<evidence type="ECO:0000256" key="1">
    <source>
        <dbReference type="ARBA" id="ARBA00022723"/>
    </source>
</evidence>
<evidence type="ECO:0000313" key="9">
    <source>
        <dbReference type="Proteomes" id="UP000054270"/>
    </source>
</evidence>
<dbReference type="EMBL" id="KN817555">
    <property type="protein sequence ID" value="KJA21827.1"/>
    <property type="molecule type" value="Genomic_DNA"/>
</dbReference>
<dbReference type="AlphaFoldDB" id="A0A0D2L4Q5"/>
<feature type="coiled-coil region" evidence="5">
    <location>
        <begin position="133"/>
        <end position="192"/>
    </location>
</feature>
<feature type="compositionally biased region" description="Low complexity" evidence="6">
    <location>
        <begin position="414"/>
        <end position="436"/>
    </location>
</feature>
<feature type="compositionally biased region" description="Basic and acidic residues" evidence="6">
    <location>
        <begin position="615"/>
        <end position="632"/>
    </location>
</feature>
<dbReference type="OrthoDB" id="6105938at2759"/>
<dbReference type="InterPro" id="IPR013083">
    <property type="entry name" value="Znf_RING/FYVE/PHD"/>
</dbReference>
<gene>
    <name evidence="8" type="ORF">HYPSUDRAFT_41706</name>
</gene>
<feature type="compositionally biased region" description="Polar residues" evidence="6">
    <location>
        <begin position="588"/>
        <end position="601"/>
    </location>
</feature>
<evidence type="ECO:0000256" key="5">
    <source>
        <dbReference type="SAM" id="Coils"/>
    </source>
</evidence>
<feature type="region of interest" description="Disordered" evidence="6">
    <location>
        <begin position="197"/>
        <end position="217"/>
    </location>
</feature>
<keyword evidence="9" id="KW-1185">Reference proteome</keyword>
<dbReference type="PROSITE" id="PS50089">
    <property type="entry name" value="ZF_RING_2"/>
    <property type="match status" value="1"/>
</dbReference>
<feature type="region of interest" description="Disordered" evidence="6">
    <location>
        <begin position="235"/>
        <end position="265"/>
    </location>
</feature>
<name>A0A0D2L4Q5_HYPSF</name>
<protein>
    <recommendedName>
        <fullName evidence="7">RING-type domain-containing protein</fullName>
    </recommendedName>
</protein>
<feature type="compositionally biased region" description="Low complexity" evidence="6">
    <location>
        <begin position="476"/>
        <end position="488"/>
    </location>
</feature>
<dbReference type="STRING" id="945553.A0A0D2L4Q5"/>
<sequence length="817" mass="88521">MLVLHSSSRCDVCLSEYSWETAGKRPHAIACGHIFCRDCLYTNTPPLCPLCRHVYQPNKMKRLHVDRPEDIDDHKETDLLQRLVISWDTPPEQLAEVVGEVDAWLAHRSEESCVALRKARGALQRTQQMKEDEVDLARKVRKMQDELQRMQASMTQERTNTVVVTSQYLVQIDHMTNEIRDQKSQIDRLQGNTTYKYPYIKNPLPSPPQPVSTPNLPSFEQALSESASGVRMMELPSSPAAPYQFEVESRKSRKRRTQSSELRHTYDDTRYRASPQVASSSHYVHPHISAHREPSPPSHASRLAYHFENTAAASAVDPYMLVEDAVREYSTGFVSGAEAALGMGSRQREPVSHFQPFPEPRTTHTSRINVVQSASAFEPTDGYRPTSANVYQSQPYSAPVRRESPLHYTHHRQSTAAESSIVSSASSRAQDSPSPRSRSRSHGVRGSAASAHGRTYHSNPLLASILSDDGPEAASSRRSNGTSSSSPRVPRTHAATPYAEPPPPPSHREASSVPAAPPSPSAQSLMTLDSGSWGTPAPSHLTTGSLIPGLASFRLGVQAVFEGGEEFSGFRALNSDGESIRTRQASISDLASEEATSQVSRSPVRPVHSMVGVLPDDRSARSSARSSRDDLHGLATYRSPPASGAWGAGGHSTRSSRAYSFEQDAERAPSRHGHRGAASGGLNDHYAPPSREQVRRSQTSDAIPSWGGTWAGADPAGSSSGAQVGADEHAGQGPPRRAARALRDTRVLSPGDSPDVLTAAYLTGYRPVGVVGHADAPGAAAFAGNALGLELSAGSTAINAPTPMVPQTFLRSWSQDH</sequence>
<evidence type="ECO:0000259" key="7">
    <source>
        <dbReference type="PROSITE" id="PS50089"/>
    </source>
</evidence>
<dbReference type="Gene3D" id="3.30.40.10">
    <property type="entry name" value="Zinc/RING finger domain, C3HC4 (zinc finger)"/>
    <property type="match status" value="1"/>
</dbReference>
<reference evidence="9" key="1">
    <citation type="submission" date="2014-04" db="EMBL/GenBank/DDBJ databases">
        <title>Evolutionary Origins and Diversification of the Mycorrhizal Mutualists.</title>
        <authorList>
            <consortium name="DOE Joint Genome Institute"/>
            <consortium name="Mycorrhizal Genomics Consortium"/>
            <person name="Kohler A."/>
            <person name="Kuo A."/>
            <person name="Nagy L.G."/>
            <person name="Floudas D."/>
            <person name="Copeland A."/>
            <person name="Barry K.W."/>
            <person name="Cichocki N."/>
            <person name="Veneault-Fourrey C."/>
            <person name="LaButti K."/>
            <person name="Lindquist E.A."/>
            <person name="Lipzen A."/>
            <person name="Lundell T."/>
            <person name="Morin E."/>
            <person name="Murat C."/>
            <person name="Riley R."/>
            <person name="Ohm R."/>
            <person name="Sun H."/>
            <person name="Tunlid A."/>
            <person name="Henrissat B."/>
            <person name="Grigoriev I.V."/>
            <person name="Hibbett D.S."/>
            <person name="Martin F."/>
        </authorList>
    </citation>
    <scope>NUCLEOTIDE SEQUENCE [LARGE SCALE GENOMIC DNA]</scope>
    <source>
        <strain evidence="9">FD-334 SS-4</strain>
    </source>
</reference>
<dbReference type="SMART" id="SM00184">
    <property type="entry name" value="RING"/>
    <property type="match status" value="1"/>
</dbReference>
<organism evidence="8 9">
    <name type="scientific">Hypholoma sublateritium (strain FD-334 SS-4)</name>
    <dbReference type="NCBI Taxonomy" id="945553"/>
    <lineage>
        <taxon>Eukaryota</taxon>
        <taxon>Fungi</taxon>
        <taxon>Dikarya</taxon>
        <taxon>Basidiomycota</taxon>
        <taxon>Agaricomycotina</taxon>
        <taxon>Agaricomycetes</taxon>
        <taxon>Agaricomycetidae</taxon>
        <taxon>Agaricales</taxon>
        <taxon>Agaricineae</taxon>
        <taxon>Strophariaceae</taxon>
        <taxon>Hypholoma</taxon>
    </lineage>
</organism>
<keyword evidence="5" id="KW-0175">Coiled coil</keyword>
<feature type="domain" description="RING-type" evidence="7">
    <location>
        <begin position="10"/>
        <end position="52"/>
    </location>
</feature>
<evidence type="ECO:0000256" key="6">
    <source>
        <dbReference type="SAM" id="MobiDB-lite"/>
    </source>
</evidence>
<dbReference type="GO" id="GO:0008270">
    <property type="term" value="F:zinc ion binding"/>
    <property type="evidence" value="ECO:0007669"/>
    <property type="project" value="UniProtKB-KW"/>
</dbReference>
<feature type="compositionally biased region" description="Polar residues" evidence="6">
    <location>
        <begin position="386"/>
        <end position="396"/>
    </location>
</feature>
<feature type="compositionally biased region" description="Low complexity" evidence="6">
    <location>
        <begin position="711"/>
        <end position="722"/>
    </location>
</feature>
<keyword evidence="2 4" id="KW-0863">Zinc-finger</keyword>
<dbReference type="Proteomes" id="UP000054270">
    <property type="component" value="Unassembled WGS sequence"/>
</dbReference>
<keyword evidence="1" id="KW-0479">Metal-binding</keyword>
<feature type="region of interest" description="Disordered" evidence="6">
    <location>
        <begin position="588"/>
        <end position="750"/>
    </location>
</feature>
<evidence type="ECO:0000256" key="3">
    <source>
        <dbReference type="ARBA" id="ARBA00022833"/>
    </source>
</evidence>
<dbReference type="InterPro" id="IPR001841">
    <property type="entry name" value="Znf_RING"/>
</dbReference>
<keyword evidence="3" id="KW-0862">Zinc</keyword>
<accession>A0A0D2L4Q5</accession>
<dbReference type="SUPFAM" id="SSF57850">
    <property type="entry name" value="RING/U-box"/>
    <property type="match status" value="1"/>
</dbReference>
<proteinExistence type="predicted"/>
<dbReference type="PROSITE" id="PS00518">
    <property type="entry name" value="ZF_RING_1"/>
    <property type="match status" value="1"/>
</dbReference>